<name>A0ABR0JWE0_9EURO</name>
<dbReference type="Proteomes" id="UP001345013">
    <property type="component" value="Unassembled WGS sequence"/>
</dbReference>
<keyword evidence="2" id="KW-1185">Reference proteome</keyword>
<evidence type="ECO:0000313" key="2">
    <source>
        <dbReference type="Proteomes" id="UP001345013"/>
    </source>
</evidence>
<dbReference type="EMBL" id="JAVRRG010000221">
    <property type="protein sequence ID" value="KAK5077468.1"/>
    <property type="molecule type" value="Genomic_DNA"/>
</dbReference>
<proteinExistence type="predicted"/>
<protein>
    <submittedName>
        <fullName evidence="1">Uncharacterized protein</fullName>
    </submittedName>
</protein>
<sequence length="176" mass="21134">MGLKQFGFVRPPRKEFSRRITAELINKNMTNLPPALEYELADAPKTEWPGIFRGWHMSSDKNVSVMMPKPTLREVIDDFNHLPIELQQELHSDQQSQWSRRVTEWSTEHWKWVDEVFYGSHEEDEDEEAYLHENYPEHMKGEATIFNPDHPVDYDDLLERIWRSRMRTQLRAESDY</sequence>
<comment type="caution">
    <text evidence="1">The sequence shown here is derived from an EMBL/GenBank/DDBJ whole genome shotgun (WGS) entry which is preliminary data.</text>
</comment>
<gene>
    <name evidence="1" type="ORF">LTR24_009628</name>
</gene>
<reference evidence="1 2" key="1">
    <citation type="submission" date="2023-08" db="EMBL/GenBank/DDBJ databases">
        <title>Black Yeasts Isolated from many extreme environments.</title>
        <authorList>
            <person name="Coleine C."/>
            <person name="Stajich J.E."/>
            <person name="Selbmann L."/>
        </authorList>
    </citation>
    <scope>NUCLEOTIDE SEQUENCE [LARGE SCALE GENOMIC DNA]</scope>
    <source>
        <strain evidence="1 2">CCFEE 5885</strain>
    </source>
</reference>
<evidence type="ECO:0000313" key="1">
    <source>
        <dbReference type="EMBL" id="KAK5077468.1"/>
    </source>
</evidence>
<organism evidence="1 2">
    <name type="scientific">Lithohypha guttulata</name>
    <dbReference type="NCBI Taxonomy" id="1690604"/>
    <lineage>
        <taxon>Eukaryota</taxon>
        <taxon>Fungi</taxon>
        <taxon>Dikarya</taxon>
        <taxon>Ascomycota</taxon>
        <taxon>Pezizomycotina</taxon>
        <taxon>Eurotiomycetes</taxon>
        <taxon>Chaetothyriomycetidae</taxon>
        <taxon>Chaetothyriales</taxon>
        <taxon>Trichomeriaceae</taxon>
        <taxon>Lithohypha</taxon>
    </lineage>
</organism>
<accession>A0ABR0JWE0</accession>